<evidence type="ECO:0000256" key="1">
    <source>
        <dbReference type="ARBA" id="ARBA00004196"/>
    </source>
</evidence>
<evidence type="ECO:0000259" key="5">
    <source>
        <dbReference type="Pfam" id="PF25917"/>
    </source>
</evidence>
<dbReference type="InterPro" id="IPR006143">
    <property type="entry name" value="RND_pump_MFP"/>
</dbReference>
<comment type="caution">
    <text evidence="8">The sequence shown here is derived from an EMBL/GenBank/DDBJ whole genome shotgun (WGS) entry which is preliminary data.</text>
</comment>
<evidence type="ECO:0000256" key="3">
    <source>
        <dbReference type="ARBA" id="ARBA00022448"/>
    </source>
</evidence>
<dbReference type="GO" id="GO:0015562">
    <property type="term" value="F:efflux transmembrane transporter activity"/>
    <property type="evidence" value="ECO:0007669"/>
    <property type="project" value="TreeGrafter"/>
</dbReference>
<dbReference type="AlphaFoldDB" id="A0A370R4I4"/>
<dbReference type="Pfam" id="PF25990">
    <property type="entry name" value="Beta-barrel_YknX"/>
    <property type="match status" value="1"/>
</dbReference>
<name>A0A370R4I4_9GAMM</name>
<evidence type="ECO:0000259" key="6">
    <source>
        <dbReference type="Pfam" id="PF25967"/>
    </source>
</evidence>
<dbReference type="SUPFAM" id="SSF111369">
    <property type="entry name" value="HlyD-like secretion proteins"/>
    <property type="match status" value="1"/>
</dbReference>
<feature type="domain" description="Multidrug resistance protein MdtA-like barrel-sandwich hybrid" evidence="5">
    <location>
        <begin position="52"/>
        <end position="206"/>
    </location>
</feature>
<dbReference type="OrthoDB" id="9791520at2"/>
<dbReference type="Gene3D" id="2.40.420.20">
    <property type="match status" value="1"/>
</dbReference>
<comment type="subcellular location">
    <subcellularLocation>
        <location evidence="1">Cell envelope</location>
    </subcellularLocation>
</comment>
<keyword evidence="4" id="KW-0732">Signal</keyword>
<dbReference type="EMBL" id="QRAP01000001">
    <property type="protein sequence ID" value="RDK97333.1"/>
    <property type="molecule type" value="Genomic_DNA"/>
</dbReference>
<dbReference type="Gene3D" id="2.40.30.170">
    <property type="match status" value="1"/>
</dbReference>
<keyword evidence="9" id="KW-1185">Reference proteome</keyword>
<evidence type="ECO:0000256" key="2">
    <source>
        <dbReference type="ARBA" id="ARBA00009477"/>
    </source>
</evidence>
<accession>A0A370R4I4</accession>
<comment type="similarity">
    <text evidence="2">Belongs to the membrane fusion protein (MFP) (TC 8.A.1) family.</text>
</comment>
<organism evidence="8 9">
    <name type="scientific">Enterobacillus tribolii</name>
    <dbReference type="NCBI Taxonomy" id="1487935"/>
    <lineage>
        <taxon>Bacteria</taxon>
        <taxon>Pseudomonadati</taxon>
        <taxon>Pseudomonadota</taxon>
        <taxon>Gammaproteobacteria</taxon>
        <taxon>Enterobacterales</taxon>
        <taxon>Hafniaceae</taxon>
        <taxon>Enterobacillus</taxon>
    </lineage>
</organism>
<dbReference type="Proteomes" id="UP000254848">
    <property type="component" value="Unassembled WGS sequence"/>
</dbReference>
<feature type="domain" description="YknX-like beta-barrel" evidence="7">
    <location>
        <begin position="213"/>
        <end position="300"/>
    </location>
</feature>
<evidence type="ECO:0000259" key="7">
    <source>
        <dbReference type="Pfam" id="PF25990"/>
    </source>
</evidence>
<dbReference type="InterPro" id="IPR058627">
    <property type="entry name" value="MdtA-like_C"/>
</dbReference>
<dbReference type="NCBIfam" id="TIGR01730">
    <property type="entry name" value="RND_mfp"/>
    <property type="match status" value="1"/>
</dbReference>
<dbReference type="InterPro" id="IPR058625">
    <property type="entry name" value="MdtA-like_BSH"/>
</dbReference>
<dbReference type="GO" id="GO:1990281">
    <property type="term" value="C:efflux pump complex"/>
    <property type="evidence" value="ECO:0007669"/>
    <property type="project" value="TreeGrafter"/>
</dbReference>
<dbReference type="Gene3D" id="2.40.50.100">
    <property type="match status" value="2"/>
</dbReference>
<protein>
    <submittedName>
        <fullName evidence="8">Macrolide-specific efflux system membrane fusion protein</fullName>
    </submittedName>
</protein>
<dbReference type="Pfam" id="PF25917">
    <property type="entry name" value="BSH_RND"/>
    <property type="match status" value="1"/>
</dbReference>
<dbReference type="PRINTS" id="PR01490">
    <property type="entry name" value="RTXTOXIND"/>
</dbReference>
<dbReference type="Pfam" id="PF25967">
    <property type="entry name" value="RND-MFP_C"/>
    <property type="match status" value="1"/>
</dbReference>
<sequence>MSLIRRFIFLLIVPGILPGALCAAPSDITEVTRGDIEQVVATTGVLKPSALVHVGAQVNGQIQKLYVKQGDQVKAGQLLAEIDPKLQQNELMNAEAMLNSARAQKSASEVTLKRYKKALDRERKLAHDGSGVQAALEEAEANYYSQLEQVKVNEAQVVQSQVQVETARTNLGYTRIEAPISGEVLGIVAQEGQTIVSSQSAPTILVLGNMDVMDVQTRISEADILNVSPGQKLWCFVQAEPGTRYNGVLSTIQSAPDSVLKDPNTSNTADGDGQAVYYNGNFTLNNPGHRLKTSMTVRVFILNAQAKGVLRIPLEALGEKTGEARYRVRVVHGNSTTEKTITTGIRDHQFIEVTSGLRKGEKILLAPLAGKTS</sequence>
<feature type="chain" id="PRO_5016671024" evidence="4">
    <location>
        <begin position="24"/>
        <end position="373"/>
    </location>
</feature>
<keyword evidence="3" id="KW-0813">Transport</keyword>
<evidence type="ECO:0000313" key="8">
    <source>
        <dbReference type="EMBL" id="RDK97333.1"/>
    </source>
</evidence>
<feature type="domain" description="Multidrug resistance protein MdtA-like C-terminal permuted SH3" evidence="6">
    <location>
        <begin position="310"/>
        <end position="363"/>
    </location>
</feature>
<evidence type="ECO:0000256" key="4">
    <source>
        <dbReference type="SAM" id="SignalP"/>
    </source>
</evidence>
<evidence type="ECO:0000313" key="9">
    <source>
        <dbReference type="Proteomes" id="UP000254848"/>
    </source>
</evidence>
<gene>
    <name evidence="8" type="ORF">C8D90_101781</name>
</gene>
<dbReference type="RefSeq" id="WP_115457060.1">
    <property type="nucleotide sequence ID" value="NZ_QRAP01000001.1"/>
</dbReference>
<feature type="signal peptide" evidence="4">
    <location>
        <begin position="1"/>
        <end position="23"/>
    </location>
</feature>
<dbReference type="InterPro" id="IPR058636">
    <property type="entry name" value="Beta-barrel_YknX"/>
</dbReference>
<reference evidence="8 9" key="1">
    <citation type="submission" date="2018-07" db="EMBL/GenBank/DDBJ databases">
        <title>Genomic Encyclopedia of Type Strains, Phase IV (KMG-IV): sequencing the most valuable type-strain genomes for metagenomic binning, comparative biology and taxonomic classification.</title>
        <authorList>
            <person name="Goeker M."/>
        </authorList>
    </citation>
    <scope>NUCLEOTIDE SEQUENCE [LARGE SCALE GENOMIC DNA]</scope>
    <source>
        <strain evidence="8 9">DSM 103736</strain>
    </source>
</reference>
<proteinExistence type="inferred from homology"/>
<dbReference type="PANTHER" id="PTHR30469">
    <property type="entry name" value="MULTIDRUG RESISTANCE PROTEIN MDTA"/>
    <property type="match status" value="1"/>
</dbReference>
<dbReference type="PANTHER" id="PTHR30469:SF33">
    <property type="entry name" value="SLR1207 PROTEIN"/>
    <property type="match status" value="1"/>
</dbReference>